<organism evidence="1">
    <name type="scientific">freshwater metagenome</name>
    <dbReference type="NCBI Taxonomy" id="449393"/>
    <lineage>
        <taxon>unclassified sequences</taxon>
        <taxon>metagenomes</taxon>
        <taxon>ecological metagenomes</taxon>
    </lineage>
</organism>
<dbReference type="InterPro" id="IPR029064">
    <property type="entry name" value="Ribosomal_eL30-like_sf"/>
</dbReference>
<accession>A0A6J7JFD3</accession>
<evidence type="ECO:0000313" key="1">
    <source>
        <dbReference type="EMBL" id="CAB4941893.1"/>
    </source>
</evidence>
<reference evidence="1" key="1">
    <citation type="submission" date="2020-05" db="EMBL/GenBank/DDBJ databases">
        <authorList>
            <person name="Chiriac C."/>
            <person name="Salcher M."/>
            <person name="Ghai R."/>
            <person name="Kavagutti S V."/>
        </authorList>
    </citation>
    <scope>NUCLEOTIDE SEQUENCE</scope>
</reference>
<gene>
    <name evidence="1" type="ORF">UFOPK3674_01890</name>
</gene>
<name>A0A6J7JFD3_9ZZZZ</name>
<dbReference type="EMBL" id="CAFBMX010000010">
    <property type="protein sequence ID" value="CAB4941893.1"/>
    <property type="molecule type" value="Genomic_DNA"/>
</dbReference>
<dbReference type="Gene3D" id="3.30.1330.30">
    <property type="match status" value="1"/>
</dbReference>
<dbReference type="Pfam" id="PF18854">
    <property type="entry name" value="baeRF_family10"/>
    <property type="match status" value="1"/>
</dbReference>
<protein>
    <submittedName>
        <fullName evidence="1">Unannotated protein</fullName>
    </submittedName>
</protein>
<sequence length="400" mass="43638">MRAVDAYALEPMPELTQIRDLAATRPRGPVLSVLLRTDLRDPRNVNGANAWRIELRNGLREIRAHLPEDRDERAAFERAAQEMETWAAWAGGLSPHVRGRGLARFIAPQNGLDRAYTLQLPLEETVVVWNRRPYVLPLLAIADRGRPAGIVAIDQERVRLVSWADGSAVEPENATFELWRGRWTDYAAYADGNSQRAQQTGRHPEAFEDRERVHREVSLAEAAVAVGERARELEWARLLLVGDAALVARFEQALPVAAARLVAGRMPARLAELPMAEIAARAEPLLDELWRAEARDLTKRAHALACADEGAVVGIQATARALTESRVERLLVDPACIVPAELAHDGPVVDMLDGAPPTFAAERAAELALATGAAVTTLSRADGGEEGLSVTGGMAALLRH</sequence>
<dbReference type="InterPro" id="IPR041202">
    <property type="entry name" value="BaeRF_family10"/>
</dbReference>
<proteinExistence type="predicted"/>
<dbReference type="AlphaFoldDB" id="A0A6J7JFD3"/>